<evidence type="ECO:0000256" key="2">
    <source>
        <dbReference type="SAM" id="Phobius"/>
    </source>
</evidence>
<feature type="region of interest" description="Disordered" evidence="1">
    <location>
        <begin position="1"/>
        <end position="20"/>
    </location>
</feature>
<dbReference type="EMBL" id="AF002247">
    <property type="protein sequence ID" value="AAC45488.1"/>
    <property type="molecule type" value="Genomic_DNA"/>
</dbReference>
<keyword evidence="2" id="KW-1133">Transmembrane helix</keyword>
<dbReference type="RefSeq" id="WP_051364864.1">
    <property type="nucleotide sequence ID" value="NZ_JABBPH010000001.1"/>
</dbReference>
<keyword evidence="2" id="KW-0472">Membrane</keyword>
<feature type="transmembrane region" description="Helical" evidence="2">
    <location>
        <begin position="30"/>
        <end position="51"/>
    </location>
</feature>
<feature type="compositionally biased region" description="Acidic residues" evidence="1">
    <location>
        <begin position="97"/>
        <end position="106"/>
    </location>
</feature>
<evidence type="ECO:0000313" key="3">
    <source>
        <dbReference type="EMBL" id="AAC45488.1"/>
    </source>
</evidence>
<proteinExistence type="predicted"/>
<feature type="transmembrane region" description="Helical" evidence="2">
    <location>
        <begin position="57"/>
        <end position="76"/>
    </location>
</feature>
<protein>
    <submittedName>
        <fullName evidence="3">Uncharacterized protein</fullName>
    </submittedName>
</protein>
<feature type="compositionally biased region" description="Polar residues" evidence="1">
    <location>
        <begin position="1"/>
        <end position="12"/>
    </location>
</feature>
<sequence>MNTPNADTPTSDTPRRGSRGRVWARVTENYLTWLLLMAGTAAAGAFLTALAGGFEGWTVVAAIVTVVLFAGCWFSYRDGARRGAAEPHIIQYHPDSPDEVIDIDTDTGERQPHQD</sequence>
<evidence type="ECO:0000256" key="1">
    <source>
        <dbReference type="SAM" id="MobiDB-lite"/>
    </source>
</evidence>
<organism evidence="3">
    <name type="scientific">Rhodococcus erythropolis</name>
    <name type="common">Arthrobacter picolinophilus</name>
    <dbReference type="NCBI Taxonomy" id="1833"/>
    <lineage>
        <taxon>Bacteria</taxon>
        <taxon>Bacillati</taxon>
        <taxon>Actinomycetota</taxon>
        <taxon>Actinomycetes</taxon>
        <taxon>Mycobacteriales</taxon>
        <taxon>Nocardiaceae</taxon>
        <taxon>Rhodococcus</taxon>
        <taxon>Rhodococcus erythropolis group</taxon>
    </lineage>
</organism>
<reference evidence="3" key="1">
    <citation type="journal article" date="1997" name="J. Bacteriol.">
        <title>Transposition of the IS21-related element IS1415 in Rhodococcus erythropolis.</title>
        <authorList>
            <person name="Nagy I."/>
            <person name="Schoofs G."/>
            <person name="Vanderleyden J."/>
            <person name="De Mot R."/>
        </authorList>
    </citation>
    <scope>NUCLEOTIDE SEQUENCE</scope>
    <source>
        <strain evidence="3">NI86/21</strain>
    </source>
</reference>
<name>O07447_RHOER</name>
<dbReference type="AlphaFoldDB" id="O07447"/>
<accession>O07447</accession>
<feature type="region of interest" description="Disordered" evidence="1">
    <location>
        <begin position="87"/>
        <end position="115"/>
    </location>
</feature>
<keyword evidence="2" id="KW-0812">Transmembrane</keyword>